<protein>
    <submittedName>
        <fullName evidence="1">Uncharacterized protein</fullName>
    </submittedName>
</protein>
<keyword evidence="2" id="KW-1185">Reference proteome</keyword>
<evidence type="ECO:0000313" key="2">
    <source>
        <dbReference type="Proteomes" id="UP001056120"/>
    </source>
</evidence>
<reference evidence="1 2" key="2">
    <citation type="journal article" date="2022" name="Mol. Ecol. Resour.">
        <title>The genomes of chicory, endive, great burdock and yacon provide insights into Asteraceae paleo-polyploidization history and plant inulin production.</title>
        <authorList>
            <person name="Fan W."/>
            <person name="Wang S."/>
            <person name="Wang H."/>
            <person name="Wang A."/>
            <person name="Jiang F."/>
            <person name="Liu H."/>
            <person name="Zhao H."/>
            <person name="Xu D."/>
            <person name="Zhang Y."/>
        </authorList>
    </citation>
    <scope>NUCLEOTIDE SEQUENCE [LARGE SCALE GENOMIC DNA]</scope>
    <source>
        <strain evidence="2">cv. Yunnan</strain>
        <tissue evidence="1">Leaves</tissue>
    </source>
</reference>
<dbReference type="Proteomes" id="UP001056120">
    <property type="component" value="Linkage Group LG16"/>
</dbReference>
<dbReference type="EMBL" id="CM042033">
    <property type="protein sequence ID" value="KAI3773855.1"/>
    <property type="molecule type" value="Genomic_DNA"/>
</dbReference>
<gene>
    <name evidence="1" type="ORF">L1987_48393</name>
</gene>
<name>A0ACB9FSR3_9ASTR</name>
<organism evidence="1 2">
    <name type="scientific">Smallanthus sonchifolius</name>
    <dbReference type="NCBI Taxonomy" id="185202"/>
    <lineage>
        <taxon>Eukaryota</taxon>
        <taxon>Viridiplantae</taxon>
        <taxon>Streptophyta</taxon>
        <taxon>Embryophyta</taxon>
        <taxon>Tracheophyta</taxon>
        <taxon>Spermatophyta</taxon>
        <taxon>Magnoliopsida</taxon>
        <taxon>eudicotyledons</taxon>
        <taxon>Gunneridae</taxon>
        <taxon>Pentapetalae</taxon>
        <taxon>asterids</taxon>
        <taxon>campanulids</taxon>
        <taxon>Asterales</taxon>
        <taxon>Asteraceae</taxon>
        <taxon>Asteroideae</taxon>
        <taxon>Heliantheae alliance</taxon>
        <taxon>Millerieae</taxon>
        <taxon>Smallanthus</taxon>
    </lineage>
</organism>
<evidence type="ECO:0000313" key="1">
    <source>
        <dbReference type="EMBL" id="KAI3773855.1"/>
    </source>
</evidence>
<reference evidence="2" key="1">
    <citation type="journal article" date="2022" name="Mol. Ecol. Resour.">
        <title>The genomes of chicory, endive, great burdock and yacon provide insights into Asteraceae palaeo-polyploidization history and plant inulin production.</title>
        <authorList>
            <person name="Fan W."/>
            <person name="Wang S."/>
            <person name="Wang H."/>
            <person name="Wang A."/>
            <person name="Jiang F."/>
            <person name="Liu H."/>
            <person name="Zhao H."/>
            <person name="Xu D."/>
            <person name="Zhang Y."/>
        </authorList>
    </citation>
    <scope>NUCLEOTIDE SEQUENCE [LARGE SCALE GENOMIC DNA]</scope>
    <source>
        <strain evidence="2">cv. Yunnan</strain>
    </source>
</reference>
<comment type="caution">
    <text evidence="1">The sequence shown here is derived from an EMBL/GenBank/DDBJ whole genome shotgun (WGS) entry which is preliminary data.</text>
</comment>
<sequence length="102" mass="11189">MSRASSRKQQLSLTHSKTAIPPNVSDDIFIEDHEDDTGVDGVTSHIYLKPTHATGTLDKQVVLRCIRRRKCMNMVKSTINSLFASTSTTLPSGTSSPNNIMV</sequence>
<accession>A0ACB9FSR3</accession>
<proteinExistence type="predicted"/>